<dbReference type="SUPFAM" id="SSF56784">
    <property type="entry name" value="HAD-like"/>
    <property type="match status" value="1"/>
</dbReference>
<comment type="caution">
    <text evidence="3">The sequence shown here is derived from an EMBL/GenBank/DDBJ whole genome shotgun (WGS) entry which is preliminary data.</text>
</comment>
<dbReference type="PIRSF" id="PIRSF019271">
    <property type="entry name" value="Acid_Ptase_C"/>
    <property type="match status" value="1"/>
</dbReference>
<protein>
    <submittedName>
        <fullName evidence="3">5'-nucleotidase</fullName>
    </submittedName>
</protein>
<evidence type="ECO:0000256" key="2">
    <source>
        <dbReference type="SAM" id="SignalP"/>
    </source>
</evidence>
<keyword evidence="4" id="KW-1185">Reference proteome</keyword>
<dbReference type="EMBL" id="AEIU01000077">
    <property type="protein sequence ID" value="EFP96154.1"/>
    <property type="molecule type" value="Genomic_DNA"/>
</dbReference>
<dbReference type="STRING" id="796620.VIBC2010_06654"/>
<name>E3BLB2_9VIBR</name>
<reference evidence="3 4" key="1">
    <citation type="journal article" date="2012" name="Int. J. Syst. Evol. Microbiol.">
        <title>Vibrio caribbeanicus sp. nov., isolated from the marine sponge Scleritoderma cyanea.</title>
        <authorList>
            <person name="Hoffmann M."/>
            <person name="Monday S.R."/>
            <person name="Allard M.W."/>
            <person name="Strain E.A."/>
            <person name="Whittaker P."/>
            <person name="Naum M."/>
            <person name="McCarthy P.J."/>
            <person name="Lopez J.V."/>
            <person name="Fischer M."/>
            <person name="Brown E.W."/>
        </authorList>
    </citation>
    <scope>NUCLEOTIDE SEQUENCE [LARGE SCALE GENOMIC DNA]</scope>
    <source>
        <strain evidence="3 4">ATCC BAA-2122</strain>
    </source>
</reference>
<dbReference type="OrthoDB" id="395856at2"/>
<sequence length="277" mass="31802">MKTFALKCLLTTAVCGLIGSSITVADEKNPVNNPLLYSVAWKQTAAEYQALYYQGFNIAQMHLQRALAMRKPGDKPLAIISDLDDTLVLPLDYWGNLVNRGLDFFDDTIWDKWIPANRMEPSPGAKAFLKYCQDNNVEIFYITSRDQGKKTFDYALGNIKHLGFPLKDKSHLTVLRDTSNKQTRQDEIMNDYDVVVMLGDNLNDFRRKYYIKGNVEGRLTKMREDRDEYGMKYILFPNPTDGHWLAAIYGQSEPEASNENRKILKKSAAHRAWNVED</sequence>
<dbReference type="InterPro" id="IPR023214">
    <property type="entry name" value="HAD_sf"/>
</dbReference>
<dbReference type="Pfam" id="PF03767">
    <property type="entry name" value="Acid_phosphat_B"/>
    <property type="match status" value="1"/>
</dbReference>
<feature type="chain" id="PRO_5003167100" evidence="2">
    <location>
        <begin position="26"/>
        <end position="277"/>
    </location>
</feature>
<feature type="signal peptide" evidence="2">
    <location>
        <begin position="1"/>
        <end position="25"/>
    </location>
</feature>
<dbReference type="GO" id="GO:0009279">
    <property type="term" value="C:cell outer membrane"/>
    <property type="evidence" value="ECO:0007669"/>
    <property type="project" value="InterPro"/>
</dbReference>
<dbReference type="eggNOG" id="COG2503">
    <property type="taxonomic scope" value="Bacteria"/>
</dbReference>
<evidence type="ECO:0000313" key="4">
    <source>
        <dbReference type="Proteomes" id="UP000002943"/>
    </source>
</evidence>
<evidence type="ECO:0000256" key="1">
    <source>
        <dbReference type="ARBA" id="ARBA00022729"/>
    </source>
</evidence>
<dbReference type="RefSeq" id="WP_009601843.1">
    <property type="nucleotide sequence ID" value="NZ_AEIU01000077.1"/>
</dbReference>
<keyword evidence="1 2" id="KW-0732">Signal</keyword>
<dbReference type="Proteomes" id="UP000002943">
    <property type="component" value="Unassembled WGS sequence"/>
</dbReference>
<dbReference type="Gene3D" id="3.40.50.1000">
    <property type="entry name" value="HAD superfamily/HAD-like"/>
    <property type="match status" value="1"/>
</dbReference>
<organism evidence="3 4">
    <name type="scientific">Vibrio caribbeanicus ATCC BAA-2122</name>
    <dbReference type="NCBI Taxonomy" id="796620"/>
    <lineage>
        <taxon>Bacteria</taxon>
        <taxon>Pseudomonadati</taxon>
        <taxon>Pseudomonadota</taxon>
        <taxon>Gammaproteobacteria</taxon>
        <taxon>Vibrionales</taxon>
        <taxon>Vibrionaceae</taxon>
        <taxon>Vibrio</taxon>
    </lineage>
</organism>
<gene>
    <name evidence="3" type="ORF">VIBC2010_06654</name>
</gene>
<proteinExistence type="predicted"/>
<accession>E3BLB2</accession>
<dbReference type="AlphaFoldDB" id="E3BLB2"/>
<evidence type="ECO:0000313" key="3">
    <source>
        <dbReference type="EMBL" id="EFP96154.1"/>
    </source>
</evidence>
<dbReference type="InterPro" id="IPR036412">
    <property type="entry name" value="HAD-like_sf"/>
</dbReference>
<dbReference type="InterPro" id="IPR006423">
    <property type="entry name" value="Lipo_e_P4"/>
</dbReference>
<dbReference type="InterPro" id="IPR005519">
    <property type="entry name" value="Acid_phosphat_B-like"/>
</dbReference>